<dbReference type="GO" id="GO:0004649">
    <property type="term" value="F:poly(ADP-ribose) glycohydrolase activity"/>
    <property type="evidence" value="ECO:0007669"/>
    <property type="project" value="UniProtKB-EC"/>
</dbReference>
<evidence type="ECO:0000256" key="4">
    <source>
        <dbReference type="PIRSR" id="PIRSR607724-1"/>
    </source>
</evidence>
<evidence type="ECO:0000256" key="1">
    <source>
        <dbReference type="ARBA" id="ARBA00009545"/>
    </source>
</evidence>
<dbReference type="Pfam" id="PF20811">
    <property type="entry name" value="PARG_cat_N"/>
    <property type="match status" value="1"/>
</dbReference>
<feature type="active site" evidence="4">
    <location>
        <position position="382"/>
    </location>
</feature>
<evidence type="ECO:0000259" key="7">
    <source>
        <dbReference type="Pfam" id="PF20811"/>
    </source>
</evidence>
<keyword evidence="9" id="KW-1185">Reference proteome</keyword>
<dbReference type="GO" id="GO:0009225">
    <property type="term" value="P:nucleotide-sugar metabolic process"/>
    <property type="evidence" value="ECO:0007669"/>
    <property type="project" value="TreeGrafter"/>
</dbReference>
<evidence type="ECO:0000313" key="8">
    <source>
        <dbReference type="EMBL" id="GFG40501.1"/>
    </source>
</evidence>
<feature type="compositionally biased region" description="Polar residues" evidence="5">
    <location>
        <begin position="609"/>
        <end position="619"/>
    </location>
</feature>
<evidence type="ECO:0000313" key="9">
    <source>
        <dbReference type="Proteomes" id="UP000502823"/>
    </source>
</evidence>
<accession>A0A6L2Q6D9</accession>
<keyword evidence="3" id="KW-0378">Hydrolase</keyword>
<dbReference type="AlphaFoldDB" id="A0A6L2Q6D9"/>
<dbReference type="InterPro" id="IPR046372">
    <property type="entry name" value="PARG_cat_C"/>
</dbReference>
<evidence type="ECO:0000256" key="5">
    <source>
        <dbReference type="SAM" id="MobiDB-lite"/>
    </source>
</evidence>
<feature type="compositionally biased region" description="Basic and acidic residues" evidence="5">
    <location>
        <begin position="663"/>
        <end position="672"/>
    </location>
</feature>
<dbReference type="EC" id="3.2.1.143" evidence="2"/>
<gene>
    <name evidence="8" type="ORF">Cfor_06513</name>
</gene>
<organism evidence="8 9">
    <name type="scientific">Coptotermes formosanus</name>
    <name type="common">Formosan subterranean termite</name>
    <dbReference type="NCBI Taxonomy" id="36987"/>
    <lineage>
        <taxon>Eukaryota</taxon>
        <taxon>Metazoa</taxon>
        <taxon>Ecdysozoa</taxon>
        <taxon>Arthropoda</taxon>
        <taxon>Hexapoda</taxon>
        <taxon>Insecta</taxon>
        <taxon>Pterygota</taxon>
        <taxon>Neoptera</taxon>
        <taxon>Polyneoptera</taxon>
        <taxon>Dictyoptera</taxon>
        <taxon>Blattodea</taxon>
        <taxon>Blattoidea</taxon>
        <taxon>Termitoidae</taxon>
        <taxon>Rhinotermitidae</taxon>
        <taxon>Coptotermes</taxon>
    </lineage>
</organism>
<name>A0A6L2Q6D9_COPFO</name>
<protein>
    <recommendedName>
        <fullName evidence="2">poly(ADP-ribose) glycohydrolase</fullName>
        <ecNumber evidence="2">3.2.1.143</ecNumber>
    </recommendedName>
</protein>
<dbReference type="GO" id="GO:0006282">
    <property type="term" value="P:regulation of DNA repair"/>
    <property type="evidence" value="ECO:0007669"/>
    <property type="project" value="InterPro"/>
</dbReference>
<evidence type="ECO:0000256" key="2">
    <source>
        <dbReference type="ARBA" id="ARBA00012255"/>
    </source>
</evidence>
<comment type="caution">
    <text evidence="8">The sequence shown here is derived from an EMBL/GenBank/DDBJ whole genome shotgun (WGS) entry which is preliminary data.</text>
</comment>
<feature type="domain" description="PARG helical" evidence="7">
    <location>
        <begin position="216"/>
        <end position="342"/>
    </location>
</feature>
<evidence type="ECO:0000256" key="3">
    <source>
        <dbReference type="ARBA" id="ARBA00022801"/>
    </source>
</evidence>
<reference evidence="9" key="1">
    <citation type="submission" date="2020-01" db="EMBL/GenBank/DDBJ databases">
        <title>Draft genome sequence of the Termite Coptotermes fromosanus.</title>
        <authorList>
            <person name="Itakura S."/>
            <person name="Yosikawa Y."/>
            <person name="Umezawa K."/>
        </authorList>
    </citation>
    <scope>NUCLEOTIDE SEQUENCE [LARGE SCALE GENOMIC DNA]</scope>
</reference>
<dbReference type="GO" id="GO:0005975">
    <property type="term" value="P:carbohydrate metabolic process"/>
    <property type="evidence" value="ECO:0007669"/>
    <property type="project" value="InterPro"/>
</dbReference>
<feature type="domain" description="PARG catalytic Macro" evidence="6">
    <location>
        <begin position="351"/>
        <end position="554"/>
    </location>
</feature>
<dbReference type="PANTHER" id="PTHR12837">
    <property type="entry name" value="POLY ADP-RIBOSE GLYCOHYDROLASE"/>
    <property type="match status" value="1"/>
</dbReference>
<feature type="region of interest" description="Disordered" evidence="5">
    <location>
        <begin position="662"/>
        <end position="687"/>
    </location>
</feature>
<feature type="active site" evidence="4">
    <location>
        <position position="400"/>
    </location>
</feature>
<dbReference type="InParanoid" id="A0A6L2Q6D9"/>
<evidence type="ECO:0000259" key="6">
    <source>
        <dbReference type="Pfam" id="PF05028"/>
    </source>
</evidence>
<feature type="region of interest" description="Disordered" evidence="5">
    <location>
        <begin position="608"/>
        <end position="639"/>
    </location>
</feature>
<sequence>MSTLLRNVVQVVGNLEPPRKKRGVVGMDSTSAVADALPESSVSVERADARGDSSDMFADCLLQGEGGSSDVKVQIEGDSISECKTEVVWCGATLDEIRNGSASCLPPVVPSDSHSVFFQLPIVPSGQPPKPHPQNLRDSWDSEHVRMPCSEHSLYPVKVDGKRSQLRQRWELVQEALLKTIVSSQQLEAQILSYNSKYSNRWNFPVLHLLFREVFSEEETNSFFSTLLPQIVRLALQLPTLLTAPIPLLVQHKSQMLSFSQLQVASLLANALLCTFPRRNTAKSQSEYAHYPDINFNRLFQTSGGIVPKPEKLKCLLHYFRRWFIALCVVIAAPDGVVTYARLYVSLSNLPQWDRSRKLLTKLHITSQGTIEDDGAGLLQVDFAHKLVGGGVLNRGCVQEEIRFVICPELIAARLFTEVLDSTEALLVVGCERFSNYKGYSKTFEWTGDYEDTTPRDSSGRRMCSVVAIDALKLGNRSVQYTPSNLLREMNKAYVGFHCPELQPGERLAGIASGNWGCGVYRGDAKLKTLLQLMAASEAGRHLAYFTFGNTKLRDEVYHMYTFLTDKQVTVGQLFRLLCQYYEHSFKGGRFITELYPFLYQTLAEKRNPASTSSPSSFDLSARHMPTRPRGEGQGDCEWFSKSKRGLNPAELEGALAALPVDADSHSARESESDSPSRCTDPGETRGSVCVNQGLVEKQHDTVTTSDKRRGSLLQCLERCDSSSSFATSSPTPKRKISDYFTSAPRPE</sequence>
<dbReference type="GO" id="GO:0005634">
    <property type="term" value="C:nucleus"/>
    <property type="evidence" value="ECO:0007669"/>
    <property type="project" value="TreeGrafter"/>
</dbReference>
<dbReference type="Proteomes" id="UP000502823">
    <property type="component" value="Unassembled WGS sequence"/>
</dbReference>
<dbReference type="InterPro" id="IPR007724">
    <property type="entry name" value="Poly_GlycHdrlase"/>
</dbReference>
<proteinExistence type="inferred from homology"/>
<dbReference type="EMBL" id="BLKM01002183">
    <property type="protein sequence ID" value="GFG40501.1"/>
    <property type="molecule type" value="Genomic_DNA"/>
</dbReference>
<dbReference type="GO" id="GO:0005737">
    <property type="term" value="C:cytoplasm"/>
    <property type="evidence" value="ECO:0007669"/>
    <property type="project" value="TreeGrafter"/>
</dbReference>
<dbReference type="PANTHER" id="PTHR12837:SF15">
    <property type="entry name" value="POLY(ADP-RIBOSE) GLYCOHYDROLASE"/>
    <property type="match status" value="1"/>
</dbReference>
<dbReference type="FunCoup" id="A0A6L2Q6D9">
    <property type="interactions" value="1757"/>
</dbReference>
<comment type="similarity">
    <text evidence="1">Belongs to the poly(ADP-ribose) glycohydrolase family.</text>
</comment>
<feature type="active site" evidence="4">
    <location>
        <position position="401"/>
    </location>
</feature>
<feature type="compositionally biased region" description="Low complexity" evidence="5">
    <location>
        <begin position="722"/>
        <end position="732"/>
    </location>
</feature>
<dbReference type="InterPro" id="IPR048362">
    <property type="entry name" value="PARG_helical"/>
</dbReference>
<dbReference type="Pfam" id="PF05028">
    <property type="entry name" value="PARG_cat_C"/>
    <property type="match status" value="1"/>
</dbReference>
<dbReference type="GO" id="GO:1990966">
    <property type="term" value="P:ATP generation from poly-ADP-D-ribose"/>
    <property type="evidence" value="ECO:0007669"/>
    <property type="project" value="TreeGrafter"/>
</dbReference>
<dbReference type="OrthoDB" id="1937899at2759"/>
<feature type="region of interest" description="Disordered" evidence="5">
    <location>
        <begin position="721"/>
        <end position="748"/>
    </location>
</feature>